<evidence type="ECO:0008006" key="4">
    <source>
        <dbReference type="Google" id="ProtNLM"/>
    </source>
</evidence>
<evidence type="ECO:0000256" key="1">
    <source>
        <dbReference type="SAM" id="MobiDB-lite"/>
    </source>
</evidence>
<dbReference type="EMBL" id="AP028907">
    <property type="protein sequence ID" value="BES81083.1"/>
    <property type="molecule type" value="Genomic_DNA"/>
</dbReference>
<organism evidence="2 3">
    <name type="scientific">Pyrodictium abyssi</name>
    <dbReference type="NCBI Taxonomy" id="54256"/>
    <lineage>
        <taxon>Archaea</taxon>
        <taxon>Thermoproteota</taxon>
        <taxon>Thermoprotei</taxon>
        <taxon>Desulfurococcales</taxon>
        <taxon>Pyrodictiaceae</taxon>
        <taxon>Pyrodictium</taxon>
    </lineage>
</organism>
<sequence length="82" mass="8770">MVVSIRGGISAPSSAGIRGALGKASLEELLRLEEEAHPMNHLVYLDTSIMLSILLETEKYQAARPREPPGDAIAEAPSLSSR</sequence>
<reference evidence="2 3" key="1">
    <citation type="submission" date="2023-09" db="EMBL/GenBank/DDBJ databases">
        <title>Pyrofollis japonicus gen. nov. sp. nov., a novel member of the family Pyrodictiaceae isolated from the Iheya North hydrothermal field.</title>
        <authorList>
            <person name="Miyazaki U."/>
            <person name="Sanari M."/>
            <person name="Tame A."/>
            <person name="Kitajima M."/>
            <person name="Okamoto A."/>
            <person name="Sawayama S."/>
            <person name="Miyazaki J."/>
            <person name="Takai K."/>
            <person name="Nakagawa S."/>
        </authorList>
    </citation>
    <scope>NUCLEOTIDE SEQUENCE [LARGE SCALE GENOMIC DNA]</scope>
    <source>
        <strain evidence="2 3">AV2</strain>
    </source>
</reference>
<name>A0ABM8IY41_9CREN</name>
<evidence type="ECO:0000313" key="3">
    <source>
        <dbReference type="Proteomes" id="UP001341135"/>
    </source>
</evidence>
<feature type="region of interest" description="Disordered" evidence="1">
    <location>
        <begin position="62"/>
        <end position="82"/>
    </location>
</feature>
<proteinExistence type="predicted"/>
<accession>A0ABM8IY41</accession>
<gene>
    <name evidence="2" type="ORF">PABY_06500</name>
</gene>
<protein>
    <recommendedName>
        <fullName evidence="4">PIN domain-containing protein</fullName>
    </recommendedName>
</protein>
<dbReference type="Proteomes" id="UP001341135">
    <property type="component" value="Chromosome"/>
</dbReference>
<evidence type="ECO:0000313" key="2">
    <source>
        <dbReference type="EMBL" id="BES81083.1"/>
    </source>
</evidence>
<keyword evidence="3" id="KW-1185">Reference proteome</keyword>
<dbReference type="RefSeq" id="WP_338251864.1">
    <property type="nucleotide sequence ID" value="NZ_AP028907.1"/>
</dbReference>
<dbReference type="GeneID" id="89288676"/>